<evidence type="ECO:0000256" key="3">
    <source>
        <dbReference type="ARBA" id="ARBA00022692"/>
    </source>
</evidence>
<organism evidence="8 9">
    <name type="scientific">Steroidobacter gossypii</name>
    <dbReference type="NCBI Taxonomy" id="2805490"/>
    <lineage>
        <taxon>Bacteria</taxon>
        <taxon>Pseudomonadati</taxon>
        <taxon>Pseudomonadota</taxon>
        <taxon>Gammaproteobacteria</taxon>
        <taxon>Steroidobacterales</taxon>
        <taxon>Steroidobacteraceae</taxon>
        <taxon>Steroidobacter</taxon>
    </lineage>
</organism>
<keyword evidence="2" id="KW-0813">Transport</keyword>
<evidence type="ECO:0000259" key="7">
    <source>
        <dbReference type="PROSITE" id="PS50850"/>
    </source>
</evidence>
<evidence type="ECO:0000256" key="5">
    <source>
        <dbReference type="ARBA" id="ARBA00023136"/>
    </source>
</evidence>
<name>A0ABS1X6P9_9GAMM</name>
<feature type="transmembrane region" description="Helical" evidence="6">
    <location>
        <begin position="221"/>
        <end position="244"/>
    </location>
</feature>
<gene>
    <name evidence="8" type="ORF">JM946_29585</name>
</gene>
<evidence type="ECO:0000313" key="8">
    <source>
        <dbReference type="EMBL" id="MBM0108901.1"/>
    </source>
</evidence>
<dbReference type="PANTHER" id="PTHR23505">
    <property type="entry name" value="SPINSTER"/>
    <property type="match status" value="1"/>
</dbReference>
<dbReference type="InterPro" id="IPR044770">
    <property type="entry name" value="MFS_spinster-like"/>
</dbReference>
<dbReference type="PROSITE" id="PS50850">
    <property type="entry name" value="MFS"/>
    <property type="match status" value="1"/>
</dbReference>
<dbReference type="InterPro" id="IPR020846">
    <property type="entry name" value="MFS_dom"/>
</dbReference>
<feature type="transmembrane region" description="Helical" evidence="6">
    <location>
        <begin position="75"/>
        <end position="96"/>
    </location>
</feature>
<dbReference type="Proteomes" id="UP000661077">
    <property type="component" value="Unassembled WGS sequence"/>
</dbReference>
<dbReference type="RefSeq" id="WP_203171073.1">
    <property type="nucleotide sequence ID" value="NZ_JAEVLS010000012.1"/>
</dbReference>
<dbReference type="Gene3D" id="1.20.1250.20">
    <property type="entry name" value="MFS general substrate transporter like domains"/>
    <property type="match status" value="1"/>
</dbReference>
<protein>
    <submittedName>
        <fullName evidence="8">MFS transporter</fullName>
    </submittedName>
</protein>
<feature type="transmembrane region" description="Helical" evidence="6">
    <location>
        <begin position="264"/>
        <end position="287"/>
    </location>
</feature>
<feature type="transmembrane region" description="Helical" evidence="6">
    <location>
        <begin position="102"/>
        <end position="124"/>
    </location>
</feature>
<evidence type="ECO:0000313" key="9">
    <source>
        <dbReference type="Proteomes" id="UP000661077"/>
    </source>
</evidence>
<sequence>MLRPFRKQHLLILLTVILAFNYLDRWALGIVLQDIKADLELTDTQLGLLTGIAFALFYATMGIPIARWADRGNRITIIGLTTALWSGCVALSAAATNFVQLLLIRVGVAVGEAGCIPPAHSLIAEHFSREERPRAVARYMLAVPLSLLVGYFAAGWLNEFYGWRVTFVLVGLPGVLLAALAALTLSEPRCSKPAVPTNAAIDGNGSRWAERHPSFKEVTSTLWSISAFRHLLICFSVWYFFGYGLQQWQAAFFIRSHGLSTGELGTWLAMIYGGGGLVGVYLGGEWAARYAAGNEQLQLRACAAAFCIYALLMVLTFLAPDHYLAFAAMALANLGGNVAQGPLLATMQTLVPAKMRAMSIALVYMFANLVGMGLGPLAAGALSDALEPVWAEESLRYALVVLCPGYCWAAWHLWRAGESVARDLICVHREESQAAGKINCGREDHLAAVK</sequence>
<feature type="transmembrane region" description="Helical" evidence="6">
    <location>
        <begin position="324"/>
        <end position="345"/>
    </location>
</feature>
<keyword evidence="3 6" id="KW-0812">Transmembrane</keyword>
<dbReference type="SUPFAM" id="SSF103473">
    <property type="entry name" value="MFS general substrate transporter"/>
    <property type="match status" value="1"/>
</dbReference>
<dbReference type="CDD" id="cd17328">
    <property type="entry name" value="MFS_spinster_like"/>
    <property type="match status" value="1"/>
</dbReference>
<keyword evidence="4 6" id="KW-1133">Transmembrane helix</keyword>
<feature type="transmembrane region" description="Helical" evidence="6">
    <location>
        <begin position="163"/>
        <end position="183"/>
    </location>
</feature>
<reference evidence="8 9" key="1">
    <citation type="journal article" date="2021" name="Int. J. Syst. Evol. Microbiol.">
        <title>Steroidobacter gossypii sp. nov., isolated from soil of cotton cropping field.</title>
        <authorList>
            <person name="Huang R."/>
            <person name="Yang S."/>
            <person name="Zhen C."/>
            <person name="Liu W."/>
        </authorList>
    </citation>
    <scope>NUCLEOTIDE SEQUENCE [LARGE SCALE GENOMIC DNA]</scope>
    <source>
        <strain evidence="8 9">S1-65</strain>
    </source>
</reference>
<keyword evidence="5 6" id="KW-0472">Membrane</keyword>
<evidence type="ECO:0000256" key="2">
    <source>
        <dbReference type="ARBA" id="ARBA00022448"/>
    </source>
</evidence>
<feature type="transmembrane region" description="Helical" evidence="6">
    <location>
        <begin position="394"/>
        <end position="414"/>
    </location>
</feature>
<dbReference type="Pfam" id="PF07690">
    <property type="entry name" value="MFS_1"/>
    <property type="match status" value="1"/>
</dbReference>
<evidence type="ECO:0000256" key="1">
    <source>
        <dbReference type="ARBA" id="ARBA00004141"/>
    </source>
</evidence>
<comment type="caution">
    <text evidence="8">The sequence shown here is derived from an EMBL/GenBank/DDBJ whole genome shotgun (WGS) entry which is preliminary data.</text>
</comment>
<accession>A0ABS1X6P9</accession>
<proteinExistence type="predicted"/>
<comment type="subcellular location">
    <subcellularLocation>
        <location evidence="1">Membrane</location>
        <topology evidence="1">Multi-pass membrane protein</topology>
    </subcellularLocation>
</comment>
<feature type="transmembrane region" description="Helical" evidence="6">
    <location>
        <begin position="136"/>
        <end position="157"/>
    </location>
</feature>
<dbReference type="InterPro" id="IPR036259">
    <property type="entry name" value="MFS_trans_sf"/>
</dbReference>
<dbReference type="InterPro" id="IPR011701">
    <property type="entry name" value="MFS"/>
</dbReference>
<feature type="transmembrane region" description="Helical" evidence="6">
    <location>
        <begin position="357"/>
        <end position="382"/>
    </location>
</feature>
<evidence type="ECO:0000256" key="4">
    <source>
        <dbReference type="ARBA" id="ARBA00022989"/>
    </source>
</evidence>
<feature type="transmembrane region" description="Helical" evidence="6">
    <location>
        <begin position="299"/>
        <end position="318"/>
    </location>
</feature>
<feature type="transmembrane region" description="Helical" evidence="6">
    <location>
        <begin position="45"/>
        <end position="63"/>
    </location>
</feature>
<evidence type="ECO:0000256" key="6">
    <source>
        <dbReference type="SAM" id="Phobius"/>
    </source>
</evidence>
<dbReference type="EMBL" id="JAEVLS010000012">
    <property type="protein sequence ID" value="MBM0108901.1"/>
    <property type="molecule type" value="Genomic_DNA"/>
</dbReference>
<feature type="domain" description="Major facilitator superfamily (MFS) profile" evidence="7">
    <location>
        <begin position="10"/>
        <end position="450"/>
    </location>
</feature>
<dbReference type="PANTHER" id="PTHR23505:SF79">
    <property type="entry name" value="PROTEIN SPINSTER"/>
    <property type="match status" value="1"/>
</dbReference>
<keyword evidence="9" id="KW-1185">Reference proteome</keyword>